<dbReference type="RefSeq" id="WP_028482572.1">
    <property type="nucleotide sequence ID" value="NZ_LVVZ01000041.1"/>
</dbReference>
<name>A0A1U7JCT2_9HYPH</name>
<organism evidence="5 6">
    <name type="scientific">Pseudovibrio exalbescens</name>
    <dbReference type="NCBI Taxonomy" id="197461"/>
    <lineage>
        <taxon>Bacteria</taxon>
        <taxon>Pseudomonadati</taxon>
        <taxon>Pseudomonadota</taxon>
        <taxon>Alphaproteobacteria</taxon>
        <taxon>Hyphomicrobiales</taxon>
        <taxon>Stappiaceae</taxon>
        <taxon>Pseudovibrio</taxon>
    </lineage>
</organism>
<dbReference type="PANTHER" id="PTHR43132">
    <property type="entry name" value="ARSENICAL RESISTANCE OPERON REPRESSOR ARSR-RELATED"/>
    <property type="match status" value="1"/>
</dbReference>
<dbReference type="InterPro" id="IPR036388">
    <property type="entry name" value="WH-like_DNA-bd_sf"/>
</dbReference>
<feature type="domain" description="HTH arsR-type" evidence="4">
    <location>
        <begin position="1"/>
        <end position="95"/>
    </location>
</feature>
<dbReference type="CDD" id="cd00090">
    <property type="entry name" value="HTH_ARSR"/>
    <property type="match status" value="1"/>
</dbReference>
<evidence type="ECO:0000313" key="5">
    <source>
        <dbReference type="EMBL" id="OKL42543.1"/>
    </source>
</evidence>
<keyword evidence="3" id="KW-0804">Transcription</keyword>
<dbReference type="InterPro" id="IPR011991">
    <property type="entry name" value="ArsR-like_HTH"/>
</dbReference>
<dbReference type="Gene3D" id="1.10.10.10">
    <property type="entry name" value="Winged helix-like DNA-binding domain superfamily/Winged helix DNA-binding domain"/>
    <property type="match status" value="1"/>
</dbReference>
<dbReference type="SMART" id="SM00418">
    <property type="entry name" value="HTH_ARSR"/>
    <property type="match status" value="1"/>
</dbReference>
<dbReference type="PANTHER" id="PTHR43132:SF2">
    <property type="entry name" value="ARSENICAL RESISTANCE OPERON REPRESSOR ARSR-RELATED"/>
    <property type="match status" value="1"/>
</dbReference>
<dbReference type="InterPro" id="IPR036390">
    <property type="entry name" value="WH_DNA-bd_sf"/>
</dbReference>
<evidence type="ECO:0000313" key="6">
    <source>
        <dbReference type="Proteomes" id="UP000185783"/>
    </source>
</evidence>
<dbReference type="AlphaFoldDB" id="A0A1U7JCT2"/>
<evidence type="ECO:0000256" key="2">
    <source>
        <dbReference type="ARBA" id="ARBA00023125"/>
    </source>
</evidence>
<comment type="caution">
    <text evidence="5">The sequence shown here is derived from an EMBL/GenBank/DDBJ whole genome shotgun (WGS) entry which is preliminary data.</text>
</comment>
<reference evidence="5 6" key="1">
    <citation type="submission" date="2016-03" db="EMBL/GenBank/DDBJ databases">
        <title>Genome sequence of Nesiotobacter sp. nov., a moderately halophilic alphaproteobacterium isolated from the Yellow Sea, China.</title>
        <authorList>
            <person name="Zhang G."/>
            <person name="Zhang R."/>
        </authorList>
    </citation>
    <scope>NUCLEOTIDE SEQUENCE [LARGE SCALE GENOMIC DNA]</scope>
    <source>
        <strain evidence="5 6">WB1-6</strain>
    </source>
</reference>
<dbReference type="EMBL" id="LVVZ01000041">
    <property type="protein sequence ID" value="OKL42543.1"/>
    <property type="molecule type" value="Genomic_DNA"/>
</dbReference>
<dbReference type="InterPro" id="IPR001845">
    <property type="entry name" value="HTH_ArsR_DNA-bd_dom"/>
</dbReference>
<dbReference type="Pfam" id="PF12840">
    <property type="entry name" value="HTH_20"/>
    <property type="match status" value="1"/>
</dbReference>
<accession>A0A1U7JCT2</accession>
<dbReference type="NCBIfam" id="NF033788">
    <property type="entry name" value="HTH_metalloreg"/>
    <property type="match status" value="1"/>
</dbReference>
<dbReference type="Proteomes" id="UP000185783">
    <property type="component" value="Unassembled WGS sequence"/>
</dbReference>
<dbReference type="STRING" id="197461.A3843_17930"/>
<dbReference type="GO" id="GO:0003677">
    <property type="term" value="F:DNA binding"/>
    <property type="evidence" value="ECO:0007669"/>
    <property type="project" value="UniProtKB-KW"/>
</dbReference>
<evidence type="ECO:0000256" key="1">
    <source>
        <dbReference type="ARBA" id="ARBA00023015"/>
    </source>
</evidence>
<evidence type="ECO:0000259" key="4">
    <source>
        <dbReference type="PROSITE" id="PS50987"/>
    </source>
</evidence>
<proteinExistence type="predicted"/>
<keyword evidence="1" id="KW-0805">Transcription regulation</keyword>
<evidence type="ECO:0000256" key="3">
    <source>
        <dbReference type="ARBA" id="ARBA00023163"/>
    </source>
</evidence>
<keyword evidence="6" id="KW-1185">Reference proteome</keyword>
<protein>
    <submittedName>
        <fullName evidence="5">Transcriptional regulator</fullName>
    </submittedName>
</protein>
<dbReference type="InterPro" id="IPR051011">
    <property type="entry name" value="Metal_resp_trans_reg"/>
</dbReference>
<dbReference type="GO" id="GO:0003700">
    <property type="term" value="F:DNA-binding transcription factor activity"/>
    <property type="evidence" value="ECO:0007669"/>
    <property type="project" value="InterPro"/>
</dbReference>
<sequence length="103" mass="11107">MEWDQAAAGFAAMGSEARLQVLRALVRAGNRGMTVSEIQEKTGIAPSTLAHHLKTMGDARLISQQKAGRSVINTAAFDHLNRLANFILSECCADVRPKAVNDD</sequence>
<gene>
    <name evidence="5" type="ORF">A3843_17930</name>
</gene>
<dbReference type="SUPFAM" id="SSF46785">
    <property type="entry name" value="Winged helix' DNA-binding domain"/>
    <property type="match status" value="1"/>
</dbReference>
<dbReference type="PROSITE" id="PS50987">
    <property type="entry name" value="HTH_ARSR_2"/>
    <property type="match status" value="1"/>
</dbReference>
<keyword evidence="2" id="KW-0238">DNA-binding</keyword>